<dbReference type="GeneID" id="28726448"/>
<evidence type="ECO:0000256" key="2">
    <source>
        <dbReference type="ARBA" id="ARBA00022676"/>
    </source>
</evidence>
<keyword evidence="4 7" id="KW-0812">Transmembrane</keyword>
<keyword evidence="6 7" id="KW-0472">Membrane</keyword>
<sequence length="437" mass="49544">MIDKLELRENVTVEDHYVVTSTSKAENVNSAIEYLAETNPPEVVAMYDADHHPSKHSVIHALQTMKYRNADLVQGRCVVTRGSTNIAAEFDTIYAVNHAGGAFVRGFGIFGGSNGFWKFDLLRKIKMDESMLTEDVDSGFRVLESGANIQFDPTVTSMEESPSDLQGLIKQRVRWSQGWSQVGTRHLRLLANSKISLYRRFMIFLMLHWREVFYYLTPWILGSVIYSFVFDHRFAWYLFPVTGLLALQGPILTLLAAWHVQGETHPGLNWKTYLIYILISPLYEMLKNMICLIAHYRNAMGLTKWNVTARKKAATVPLFDLDTEAEEVKQLDPVYDQTLSPKSLTTRKFSDQGSMLRSGLTSSLPSYSTLLPLAPSMSDMSEHNLDALEKGQMHSEEEDVGEKKVATQPIIVLYKAVPCAKGQFKDIDIVPRYETLL</sequence>
<keyword evidence="5 7" id="KW-1133">Transmembrane helix</keyword>
<dbReference type="VEuPathDB" id="FungiDB:Malapachy_0039"/>
<keyword evidence="3" id="KW-0808">Transferase</keyword>
<reference evidence="9 10" key="1">
    <citation type="submission" date="2015-07" db="EMBL/GenBank/DDBJ databases">
        <title>Draft Genome Sequence of Malassezia furfur CBS1878 and Malassezia pachydermatis CBS1879.</title>
        <authorList>
            <person name="Triana S."/>
            <person name="Ohm R."/>
            <person name="Gonzalez A."/>
            <person name="DeCock H."/>
            <person name="Restrepo S."/>
            <person name="Celis A."/>
        </authorList>
    </citation>
    <scope>NUCLEOTIDE SEQUENCE [LARGE SCALE GENOMIC DNA]</scope>
    <source>
        <strain evidence="9 10">CBS 1879</strain>
    </source>
</reference>
<evidence type="ECO:0000256" key="1">
    <source>
        <dbReference type="ARBA" id="ARBA00004141"/>
    </source>
</evidence>
<keyword evidence="10" id="KW-1185">Reference proteome</keyword>
<dbReference type="Gene3D" id="3.90.550.10">
    <property type="entry name" value="Spore Coat Polysaccharide Biosynthesis Protein SpsA, Chain A"/>
    <property type="match status" value="1"/>
</dbReference>
<evidence type="ECO:0000256" key="3">
    <source>
        <dbReference type="ARBA" id="ARBA00022679"/>
    </source>
</evidence>
<dbReference type="EMBL" id="LGAV01000006">
    <property type="protein sequence ID" value="KOS13449.1"/>
    <property type="molecule type" value="Genomic_DNA"/>
</dbReference>
<comment type="subcellular location">
    <subcellularLocation>
        <location evidence="1">Membrane</location>
        <topology evidence="1">Multi-pass membrane protein</topology>
    </subcellularLocation>
</comment>
<protein>
    <recommendedName>
        <fullName evidence="8">Glycosyltransferase 2-like domain-containing protein</fullName>
    </recommendedName>
</protein>
<keyword evidence="2" id="KW-0328">Glycosyltransferase</keyword>
<dbReference type="AlphaFoldDB" id="A0A0M9VNK4"/>
<gene>
    <name evidence="9" type="ORF">Malapachy_0039</name>
</gene>
<name>A0A0M9VNK4_9BASI</name>
<feature type="domain" description="Glycosyltransferase 2-like" evidence="8">
    <location>
        <begin position="44"/>
        <end position="244"/>
    </location>
</feature>
<dbReference type="Pfam" id="PF13632">
    <property type="entry name" value="Glyco_trans_2_3"/>
    <property type="match status" value="1"/>
</dbReference>
<dbReference type="GO" id="GO:0016757">
    <property type="term" value="F:glycosyltransferase activity"/>
    <property type="evidence" value="ECO:0007669"/>
    <property type="project" value="UniProtKB-KW"/>
</dbReference>
<organism evidence="9 10">
    <name type="scientific">Malassezia pachydermatis</name>
    <dbReference type="NCBI Taxonomy" id="77020"/>
    <lineage>
        <taxon>Eukaryota</taxon>
        <taxon>Fungi</taxon>
        <taxon>Dikarya</taxon>
        <taxon>Basidiomycota</taxon>
        <taxon>Ustilaginomycotina</taxon>
        <taxon>Malasseziomycetes</taxon>
        <taxon>Malasseziales</taxon>
        <taxon>Malasseziaceae</taxon>
        <taxon>Malassezia</taxon>
    </lineage>
</organism>
<dbReference type="PANTHER" id="PTHR43867:SF2">
    <property type="entry name" value="CELLULOSE SYNTHASE CATALYTIC SUBUNIT A [UDP-FORMING]"/>
    <property type="match status" value="1"/>
</dbReference>
<dbReference type="Proteomes" id="UP000037751">
    <property type="component" value="Unassembled WGS sequence"/>
</dbReference>
<dbReference type="STRING" id="77020.A0A0M9VNK4"/>
<dbReference type="OrthoDB" id="72851at2759"/>
<evidence type="ECO:0000256" key="4">
    <source>
        <dbReference type="ARBA" id="ARBA00022692"/>
    </source>
</evidence>
<dbReference type="InterPro" id="IPR001173">
    <property type="entry name" value="Glyco_trans_2-like"/>
</dbReference>
<dbReference type="InterPro" id="IPR029044">
    <property type="entry name" value="Nucleotide-diphossugar_trans"/>
</dbReference>
<evidence type="ECO:0000256" key="6">
    <source>
        <dbReference type="ARBA" id="ARBA00023136"/>
    </source>
</evidence>
<feature type="transmembrane region" description="Helical" evidence="7">
    <location>
        <begin position="212"/>
        <end position="230"/>
    </location>
</feature>
<dbReference type="RefSeq" id="XP_017991081.1">
    <property type="nucleotide sequence ID" value="XM_018134573.1"/>
</dbReference>
<dbReference type="GO" id="GO:0016020">
    <property type="term" value="C:membrane"/>
    <property type="evidence" value="ECO:0007669"/>
    <property type="project" value="UniProtKB-SubCell"/>
</dbReference>
<evidence type="ECO:0000259" key="8">
    <source>
        <dbReference type="Pfam" id="PF13632"/>
    </source>
</evidence>
<dbReference type="InterPro" id="IPR050321">
    <property type="entry name" value="Glycosyltr_2/OpgH_subfam"/>
</dbReference>
<dbReference type="SUPFAM" id="SSF53448">
    <property type="entry name" value="Nucleotide-diphospho-sugar transferases"/>
    <property type="match status" value="1"/>
</dbReference>
<evidence type="ECO:0000313" key="10">
    <source>
        <dbReference type="Proteomes" id="UP000037751"/>
    </source>
</evidence>
<comment type="caution">
    <text evidence="9">The sequence shown here is derived from an EMBL/GenBank/DDBJ whole genome shotgun (WGS) entry which is preliminary data.</text>
</comment>
<proteinExistence type="predicted"/>
<evidence type="ECO:0000313" key="9">
    <source>
        <dbReference type="EMBL" id="KOS13449.1"/>
    </source>
</evidence>
<accession>A0A0M9VNK4</accession>
<evidence type="ECO:0000256" key="5">
    <source>
        <dbReference type="ARBA" id="ARBA00022989"/>
    </source>
</evidence>
<evidence type="ECO:0000256" key="7">
    <source>
        <dbReference type="SAM" id="Phobius"/>
    </source>
</evidence>
<feature type="transmembrane region" description="Helical" evidence="7">
    <location>
        <begin position="273"/>
        <end position="294"/>
    </location>
</feature>
<feature type="transmembrane region" description="Helical" evidence="7">
    <location>
        <begin position="237"/>
        <end position="261"/>
    </location>
</feature>
<dbReference type="PANTHER" id="PTHR43867">
    <property type="entry name" value="CELLULOSE SYNTHASE CATALYTIC SUBUNIT A [UDP-FORMING]"/>
    <property type="match status" value="1"/>
</dbReference>